<dbReference type="PANTHER" id="PTHR43103">
    <property type="entry name" value="NUCLEOSIDE-DIPHOSPHATE-SUGAR EPIMERASE"/>
    <property type="match status" value="1"/>
</dbReference>
<dbReference type="PANTHER" id="PTHR43103:SF3">
    <property type="entry name" value="ADP-L-GLYCERO-D-MANNO-HEPTOSE-6-EPIMERASE"/>
    <property type="match status" value="1"/>
</dbReference>
<gene>
    <name evidence="4" type="ORF">Ctob_005382</name>
</gene>
<proteinExistence type="predicted"/>
<dbReference type="InterPro" id="IPR036291">
    <property type="entry name" value="NAD(P)-bd_dom_sf"/>
</dbReference>
<evidence type="ECO:0000259" key="3">
    <source>
        <dbReference type="Pfam" id="PF01370"/>
    </source>
</evidence>
<name>A0A0M0J7A1_9EUKA</name>
<evidence type="ECO:0000256" key="1">
    <source>
        <dbReference type="ARBA" id="ARBA00022857"/>
    </source>
</evidence>
<evidence type="ECO:0000313" key="4">
    <source>
        <dbReference type="EMBL" id="KOO22454.1"/>
    </source>
</evidence>
<dbReference type="OrthoDB" id="16464at2759"/>
<dbReference type="EMBL" id="JWZX01003275">
    <property type="protein sequence ID" value="KOO22454.1"/>
    <property type="molecule type" value="Genomic_DNA"/>
</dbReference>
<dbReference type="AlphaFoldDB" id="A0A0M0J7A1"/>
<evidence type="ECO:0000313" key="5">
    <source>
        <dbReference type="Proteomes" id="UP000037460"/>
    </source>
</evidence>
<dbReference type="InterPro" id="IPR001509">
    <property type="entry name" value="Epimerase_deHydtase"/>
</dbReference>
<keyword evidence="5" id="KW-1185">Reference proteome</keyword>
<evidence type="ECO:0000256" key="2">
    <source>
        <dbReference type="ARBA" id="ARBA00023277"/>
    </source>
</evidence>
<dbReference type="Proteomes" id="UP000037460">
    <property type="component" value="Unassembled WGS sequence"/>
</dbReference>
<keyword evidence="2" id="KW-0119">Carbohydrate metabolism</keyword>
<dbReference type="SUPFAM" id="SSF51735">
    <property type="entry name" value="NAD(P)-binding Rossmann-fold domains"/>
    <property type="match status" value="1"/>
</dbReference>
<dbReference type="Pfam" id="PF01370">
    <property type="entry name" value="Epimerase"/>
    <property type="match status" value="1"/>
</dbReference>
<comment type="caution">
    <text evidence="4">The sequence shown here is derived from an EMBL/GenBank/DDBJ whole genome shotgun (WGS) entry which is preliminary data.</text>
</comment>
<sequence>MSLLITGGLGFLGLQTASALLRRGVVWSPLFKQPVSIKKITLFDIPAAISAGAASVPKELREDPRVAIKTGDLGEEGIAAELIDDDDLSIVHLASMVSGDTEADPDRGWRVNVEGQRALLEAVKASAPGARFLFTSSTATLGPVPEGRIADDSTKLLPGNTYGFHKAVCELMINDYARRGWVDARGLRLPVIVVRPGAPNAALTGAWSTVVRDPLKGLDVTIPIPLDARLPVASYQTVVGSVAAMLNEVDGRALGADRTLMLPSLSLSVAEMHAAAQSFAARHGLPIGTVTSREQEVATRIVRGMGSRADGARAVSAGLPRDESADSIVAAYAADYVLPKLQTSSTS</sequence>
<dbReference type="Gene3D" id="3.90.25.10">
    <property type="entry name" value="UDP-galactose 4-epimerase, domain 1"/>
    <property type="match status" value="1"/>
</dbReference>
<keyword evidence="1" id="KW-0521">NADP</keyword>
<dbReference type="Gene3D" id="3.40.50.720">
    <property type="entry name" value="NAD(P)-binding Rossmann-like Domain"/>
    <property type="match status" value="1"/>
</dbReference>
<organism evidence="4 5">
    <name type="scientific">Chrysochromulina tobinii</name>
    <dbReference type="NCBI Taxonomy" id="1460289"/>
    <lineage>
        <taxon>Eukaryota</taxon>
        <taxon>Haptista</taxon>
        <taxon>Haptophyta</taxon>
        <taxon>Prymnesiophyceae</taxon>
        <taxon>Prymnesiales</taxon>
        <taxon>Chrysochromulinaceae</taxon>
        <taxon>Chrysochromulina</taxon>
    </lineage>
</organism>
<reference evidence="5" key="1">
    <citation type="journal article" date="2015" name="PLoS Genet.">
        <title>Genome Sequence and Transcriptome Analyses of Chrysochromulina tobin: Metabolic Tools for Enhanced Algal Fitness in the Prominent Order Prymnesiales (Haptophyceae).</title>
        <authorList>
            <person name="Hovde B.T."/>
            <person name="Deodato C.R."/>
            <person name="Hunsperger H.M."/>
            <person name="Ryken S.A."/>
            <person name="Yost W."/>
            <person name="Jha R.K."/>
            <person name="Patterson J."/>
            <person name="Monnat R.J. Jr."/>
            <person name="Barlow S.B."/>
            <person name="Starkenburg S.R."/>
            <person name="Cattolico R.A."/>
        </authorList>
    </citation>
    <scope>NUCLEOTIDE SEQUENCE</scope>
    <source>
        <strain evidence="5">CCMP291</strain>
    </source>
</reference>
<protein>
    <submittedName>
        <fullName evidence="4">NAD-dependent epimerase dehydratase</fullName>
    </submittedName>
</protein>
<accession>A0A0M0J7A1</accession>
<feature type="domain" description="NAD-dependent epimerase/dehydratase" evidence="3">
    <location>
        <begin position="4"/>
        <end position="229"/>
    </location>
</feature>